<dbReference type="Pfam" id="PF00126">
    <property type="entry name" value="HTH_1"/>
    <property type="match status" value="1"/>
</dbReference>
<organism evidence="7 8">
    <name type="scientific">Pseudomonas benzenivorans</name>
    <dbReference type="NCBI Taxonomy" id="556533"/>
    <lineage>
        <taxon>Bacteria</taxon>
        <taxon>Pseudomonadati</taxon>
        <taxon>Pseudomonadota</taxon>
        <taxon>Gammaproteobacteria</taxon>
        <taxon>Pseudomonadales</taxon>
        <taxon>Pseudomonadaceae</taxon>
        <taxon>Pseudomonas</taxon>
    </lineage>
</organism>
<dbReference type="InterPro" id="IPR036388">
    <property type="entry name" value="WH-like_DNA-bd_sf"/>
</dbReference>
<dbReference type="RefSeq" id="WP_255837387.1">
    <property type="nucleotide sequence ID" value="NZ_CP073346.1"/>
</dbReference>
<proteinExistence type="inferred from homology"/>
<dbReference type="PANTHER" id="PTHR30346:SF28">
    <property type="entry name" value="HTH-TYPE TRANSCRIPTIONAL REGULATOR CYNR"/>
    <property type="match status" value="1"/>
</dbReference>
<dbReference type="PRINTS" id="PR00039">
    <property type="entry name" value="HTHLYSR"/>
</dbReference>
<evidence type="ECO:0000313" key="7">
    <source>
        <dbReference type="EMBL" id="UTW06822.1"/>
    </source>
</evidence>
<dbReference type="Pfam" id="PF03466">
    <property type="entry name" value="LysR_substrate"/>
    <property type="match status" value="1"/>
</dbReference>
<dbReference type="SUPFAM" id="SSF53850">
    <property type="entry name" value="Periplasmic binding protein-like II"/>
    <property type="match status" value="1"/>
</dbReference>
<evidence type="ECO:0000256" key="4">
    <source>
        <dbReference type="ARBA" id="ARBA00023163"/>
    </source>
</evidence>
<keyword evidence="2" id="KW-0805">Transcription regulation</keyword>
<feature type="region of interest" description="Disordered" evidence="5">
    <location>
        <begin position="296"/>
        <end position="321"/>
    </location>
</feature>
<gene>
    <name evidence="7" type="ORF">KDW96_16875</name>
</gene>
<sequence length="321" mass="34659">MTDIRQLRYFTALAETLHFGRAAEQLHITQPPLSRQIAALEAELGISLLTRTSRAVSLTLAGEQFYRHAKALLADLDTAVRTAQATARGERGELRLNFTMSAAWSLLPRLVKAYSDERPQVGLRLNETLPRDLAQLLGSGAADFGIAFSSPPSGQLRYLPLHREPLCAVLPSRHPLAAQARLDVAQLADEAFVCFPRDTAPALHAAFMDCCRSGGFSPRIRLETHLQQTIVNLVGEGLGVSLVPDSMRRMQLDGAVFRPLLSSPQIEQGLYWHEGNANPCLGGFLDCAQRLAASLQAGAPGFPPKPSPGSGDTGPPPDRSG</sequence>
<feature type="domain" description="HTH lysR-type" evidence="6">
    <location>
        <begin position="1"/>
        <end position="59"/>
    </location>
</feature>
<evidence type="ECO:0000259" key="6">
    <source>
        <dbReference type="PROSITE" id="PS50931"/>
    </source>
</evidence>
<accession>A0ABY5H3E1</accession>
<dbReference type="PROSITE" id="PS50931">
    <property type="entry name" value="HTH_LYSR"/>
    <property type="match status" value="1"/>
</dbReference>
<dbReference type="Gene3D" id="3.40.190.10">
    <property type="entry name" value="Periplasmic binding protein-like II"/>
    <property type="match status" value="2"/>
</dbReference>
<dbReference type="InterPro" id="IPR005119">
    <property type="entry name" value="LysR_subst-bd"/>
</dbReference>
<name>A0ABY5H3E1_9PSED</name>
<evidence type="ECO:0000313" key="8">
    <source>
        <dbReference type="Proteomes" id="UP001059672"/>
    </source>
</evidence>
<comment type="similarity">
    <text evidence="1">Belongs to the LysR transcriptional regulatory family.</text>
</comment>
<evidence type="ECO:0000256" key="1">
    <source>
        <dbReference type="ARBA" id="ARBA00009437"/>
    </source>
</evidence>
<dbReference type="Gene3D" id="1.10.10.10">
    <property type="entry name" value="Winged helix-like DNA-binding domain superfamily/Winged helix DNA-binding domain"/>
    <property type="match status" value="1"/>
</dbReference>
<dbReference type="CDD" id="cd08414">
    <property type="entry name" value="PBP2_LTTR_aromatics_like"/>
    <property type="match status" value="1"/>
</dbReference>
<dbReference type="InterPro" id="IPR000847">
    <property type="entry name" value="LysR_HTH_N"/>
</dbReference>
<protein>
    <submittedName>
        <fullName evidence="7">LysR family transcriptional regulator</fullName>
    </submittedName>
</protein>
<dbReference type="SUPFAM" id="SSF46785">
    <property type="entry name" value="Winged helix' DNA-binding domain"/>
    <property type="match status" value="1"/>
</dbReference>
<dbReference type="PANTHER" id="PTHR30346">
    <property type="entry name" value="TRANSCRIPTIONAL DUAL REGULATOR HCAR-RELATED"/>
    <property type="match status" value="1"/>
</dbReference>
<reference evidence="7" key="1">
    <citation type="submission" date="2021-04" db="EMBL/GenBank/DDBJ databases">
        <title>Oceanospirillales bacteria with DddD are important DMSP degraders in coastal seawater.</title>
        <authorList>
            <person name="Liu J."/>
        </authorList>
    </citation>
    <scope>NUCLEOTIDE SEQUENCE</scope>
    <source>
        <strain evidence="7">D13-4</strain>
    </source>
</reference>
<evidence type="ECO:0000256" key="5">
    <source>
        <dbReference type="SAM" id="MobiDB-lite"/>
    </source>
</evidence>
<evidence type="ECO:0000256" key="2">
    <source>
        <dbReference type="ARBA" id="ARBA00023015"/>
    </source>
</evidence>
<keyword evidence="4" id="KW-0804">Transcription</keyword>
<dbReference type="EMBL" id="CP073346">
    <property type="protein sequence ID" value="UTW06822.1"/>
    <property type="molecule type" value="Genomic_DNA"/>
</dbReference>
<dbReference type="InterPro" id="IPR036390">
    <property type="entry name" value="WH_DNA-bd_sf"/>
</dbReference>
<keyword evidence="3" id="KW-0238">DNA-binding</keyword>
<evidence type="ECO:0000256" key="3">
    <source>
        <dbReference type="ARBA" id="ARBA00023125"/>
    </source>
</evidence>
<keyword evidence="8" id="KW-1185">Reference proteome</keyword>
<dbReference type="Proteomes" id="UP001059672">
    <property type="component" value="Chromosome"/>
</dbReference>